<protein>
    <submittedName>
        <fullName evidence="12">Coenzyme PQQ biosynthesis protein PqqF</fullName>
    </submittedName>
</protein>
<evidence type="ECO:0000259" key="11">
    <source>
        <dbReference type="Pfam" id="PF22456"/>
    </source>
</evidence>
<keyword evidence="6" id="KW-0482">Metalloprotease</keyword>
<dbReference type="Pfam" id="PF22454">
    <property type="entry name" value="PQQ_syn_pqqF_N_2"/>
    <property type="match status" value="1"/>
</dbReference>
<dbReference type="InterPro" id="IPR054734">
    <property type="entry name" value="PqqF-like_C_4"/>
</dbReference>
<evidence type="ECO:0000256" key="5">
    <source>
        <dbReference type="ARBA" id="ARBA00022833"/>
    </source>
</evidence>
<keyword evidence="5" id="KW-0862">Zinc</keyword>
<dbReference type="GO" id="GO:0006508">
    <property type="term" value="P:proteolysis"/>
    <property type="evidence" value="ECO:0007669"/>
    <property type="project" value="UniProtKB-KW"/>
</dbReference>
<evidence type="ECO:0000256" key="4">
    <source>
        <dbReference type="ARBA" id="ARBA00022801"/>
    </source>
</evidence>
<keyword evidence="13" id="KW-1185">Reference proteome</keyword>
<evidence type="ECO:0000256" key="1">
    <source>
        <dbReference type="ARBA" id="ARBA00007261"/>
    </source>
</evidence>
<dbReference type="RefSeq" id="WP_216364354.1">
    <property type="nucleotide sequence ID" value="NZ_PDET01000005.1"/>
</dbReference>
<dbReference type="SUPFAM" id="SSF63411">
    <property type="entry name" value="LuxS/MPP-like metallohydrolase"/>
    <property type="match status" value="3"/>
</dbReference>
<gene>
    <name evidence="12" type="ORF">CQW29_09900</name>
</gene>
<evidence type="ECO:0000256" key="6">
    <source>
        <dbReference type="ARBA" id="ARBA00023049"/>
    </source>
</evidence>
<dbReference type="GO" id="GO:0046872">
    <property type="term" value="F:metal ion binding"/>
    <property type="evidence" value="ECO:0007669"/>
    <property type="project" value="UniProtKB-KW"/>
</dbReference>
<dbReference type="InterPro" id="IPR050626">
    <property type="entry name" value="Peptidase_M16"/>
</dbReference>
<proteinExistence type="inferred from homology"/>
<dbReference type="PANTHER" id="PTHR43690:SF18">
    <property type="entry name" value="INSULIN-DEGRADING ENZYME-RELATED"/>
    <property type="match status" value="1"/>
</dbReference>
<comment type="caution">
    <text evidence="12">The sequence shown here is derived from an EMBL/GenBank/DDBJ whole genome shotgun (WGS) entry which is preliminary data.</text>
</comment>
<feature type="domain" description="Peptidase M16 N-terminal" evidence="8">
    <location>
        <begin position="16"/>
        <end position="151"/>
    </location>
</feature>
<dbReference type="InterPro" id="IPR011765">
    <property type="entry name" value="Pept_M16_N"/>
</dbReference>
<dbReference type="Pfam" id="PF22456">
    <property type="entry name" value="PqqF-like_C_4"/>
    <property type="match status" value="1"/>
</dbReference>
<dbReference type="Pfam" id="PF22455">
    <property type="entry name" value="PqqF_C_3"/>
    <property type="match status" value="1"/>
</dbReference>
<feature type="compositionally biased region" description="Low complexity" evidence="7">
    <location>
        <begin position="221"/>
        <end position="240"/>
    </location>
</feature>
<evidence type="ECO:0000313" key="12">
    <source>
        <dbReference type="EMBL" id="PRD15852.1"/>
    </source>
</evidence>
<feature type="region of interest" description="Disordered" evidence="7">
    <location>
        <begin position="221"/>
        <end position="244"/>
    </location>
</feature>
<dbReference type="InterPro" id="IPR054733">
    <property type="entry name" value="PqqF_C_3"/>
</dbReference>
<accession>A0A2S9IDH6</accession>
<name>A0A2S9IDH6_9GAMM</name>
<feature type="domain" description="Coenzyme PQQ synthesis protein F C-terminal lobe" evidence="10">
    <location>
        <begin position="536"/>
        <end position="631"/>
    </location>
</feature>
<dbReference type="Proteomes" id="UP000239181">
    <property type="component" value="Unassembled WGS sequence"/>
</dbReference>
<dbReference type="Pfam" id="PF00675">
    <property type="entry name" value="Peptidase_M16"/>
    <property type="match status" value="1"/>
</dbReference>
<evidence type="ECO:0000259" key="9">
    <source>
        <dbReference type="Pfam" id="PF22454"/>
    </source>
</evidence>
<evidence type="ECO:0000259" key="10">
    <source>
        <dbReference type="Pfam" id="PF22455"/>
    </source>
</evidence>
<dbReference type="AlphaFoldDB" id="A0A2S9IDH6"/>
<feature type="domain" description="Coenzyme PQQ synthesis protein F-like C-terminal lobe" evidence="11">
    <location>
        <begin position="716"/>
        <end position="811"/>
    </location>
</feature>
<comment type="similarity">
    <text evidence="1">Belongs to the peptidase M16 family.</text>
</comment>
<evidence type="ECO:0000256" key="7">
    <source>
        <dbReference type="SAM" id="MobiDB-lite"/>
    </source>
</evidence>
<evidence type="ECO:0000256" key="3">
    <source>
        <dbReference type="ARBA" id="ARBA00022723"/>
    </source>
</evidence>
<dbReference type="PANTHER" id="PTHR43690">
    <property type="entry name" value="NARDILYSIN"/>
    <property type="match status" value="1"/>
</dbReference>
<dbReference type="EMBL" id="PDET01000005">
    <property type="protein sequence ID" value="PRD15852.1"/>
    <property type="molecule type" value="Genomic_DNA"/>
</dbReference>
<organism evidence="12 13">
    <name type="scientific">Pantoea coffeiphila</name>
    <dbReference type="NCBI Taxonomy" id="1465635"/>
    <lineage>
        <taxon>Bacteria</taxon>
        <taxon>Pseudomonadati</taxon>
        <taxon>Pseudomonadota</taxon>
        <taxon>Gammaproteobacteria</taxon>
        <taxon>Enterobacterales</taxon>
        <taxon>Erwiniaceae</taxon>
        <taxon>Pantoea</taxon>
    </lineage>
</organism>
<evidence type="ECO:0000259" key="8">
    <source>
        <dbReference type="Pfam" id="PF00675"/>
    </source>
</evidence>
<evidence type="ECO:0000313" key="13">
    <source>
        <dbReference type="Proteomes" id="UP000239181"/>
    </source>
</evidence>
<dbReference type="InterPro" id="IPR011249">
    <property type="entry name" value="Metalloenz_LuxS/M16"/>
</dbReference>
<dbReference type="InterPro" id="IPR054740">
    <property type="entry name" value="PqqF_N_2"/>
</dbReference>
<dbReference type="GO" id="GO:0008237">
    <property type="term" value="F:metallopeptidase activity"/>
    <property type="evidence" value="ECO:0007669"/>
    <property type="project" value="UniProtKB-KW"/>
</dbReference>
<feature type="domain" description="Coenzyme PQQ synthesis protein F N-terminal lobe" evidence="9">
    <location>
        <begin position="298"/>
        <end position="441"/>
    </location>
</feature>
<keyword evidence="4" id="KW-0378">Hydrolase</keyword>
<keyword evidence="2" id="KW-0645">Protease</keyword>
<dbReference type="Gene3D" id="3.30.830.10">
    <property type="entry name" value="Metalloenzyme, LuxS/M16 peptidase-like"/>
    <property type="match status" value="2"/>
</dbReference>
<reference evidence="12 13" key="1">
    <citation type="submission" date="2017-10" db="EMBL/GenBank/DDBJ databases">
        <title>Draft genome of two endophytic bacteria isolated from 'guarana' Paullinia cupana (Mart.) Ducke.</title>
        <authorList>
            <person name="Siqueira K.A."/>
            <person name="Liotti R.G."/>
            <person name="Mendes T.A."/>
            <person name="Soares M.A."/>
        </authorList>
    </citation>
    <scope>NUCLEOTIDE SEQUENCE [LARGE SCALE GENOMIC DNA]</scope>
    <source>
        <strain evidence="12 13">342</strain>
    </source>
</reference>
<evidence type="ECO:0000256" key="2">
    <source>
        <dbReference type="ARBA" id="ARBA00022670"/>
    </source>
</evidence>
<sequence length="862" mass="94437">MPVQQRQLSNGLQVRIIADPQARSASALVQVGVGSLHEPDAWPGLAHLLEHVLFAGSAGFQDDERLMMWAQSQGGRLNATTLANSTAFFFECAPALLADGLARLTDMLVAPLLAESAISQETAAIDAEYRLLCGHQDTLADAALSAAFAAHPWQRFQVGDDARFGTDTAALRRALMRFHQQAYYAANTTLWLQGPQSADELWQLAERAGLRFADRAPAEISSLQTATSSPSPAPLPHTASRPAPLPAISSEAVQTASSLSQTVPSATALPAQISNVLIPPLELSAQRDYILQRPDGERLRLSFLLTGGFSEELTLLRQLLRDEAEGSLMAALRAEGLCDELRVLRPYVSAEQQVLSIELTLVAPQHAAVAEGLLHHWLRRLAGLSDEQLQHYAALAVREFNRLPVMDRLRERAFGFAPPEAWPLRWQPLLAQLVAENLTRLRSGEQATEPRGTGDKWIAGYRLVQGFSLALAARHRDKAVLPAVIPTLDFFPRPQPLFAAESVSAALPLPHHHPDGGQAVLLLSPAAVLPLPWGQIMQAALRALAGSCIHGGGELKLECYQGLWLIQLSGPPELMMATLSSLTVRLAALPAGAIEQGEREYQRQQRAQQADIAVRALINALPSLWQNASPSPSVSPLPAMPWLASLYGGSRELHQQIARQLSHFPGRVNSPVEASRPLPVPQREYSVVTDSNDAAVVLFCPLNGSTPQAVAAWRCLALIFQPAFFQQLRVEQNIGYVVSCRWWQVAGRSGILFCLQSPTLTHDDLWQAIDAFLQRMATSLASLTADRLAEYRRVLLDSLNPHHDDPLTASREEWLQQQDPAPALTAEALAHLSLTDLQYHHQQLLQQRQLCWRVSNRKNTIV</sequence>
<keyword evidence="3" id="KW-0479">Metal-binding</keyword>